<dbReference type="Proteomes" id="UP000426265">
    <property type="component" value="Unassembled WGS sequence"/>
</dbReference>
<organism evidence="2 3">
    <name type="scientific">Arabidopsis thaliana</name>
    <name type="common">Mouse-ear cress</name>
    <dbReference type="NCBI Taxonomy" id="3702"/>
    <lineage>
        <taxon>Eukaryota</taxon>
        <taxon>Viridiplantae</taxon>
        <taxon>Streptophyta</taxon>
        <taxon>Embryophyta</taxon>
        <taxon>Tracheophyta</taxon>
        <taxon>Spermatophyta</taxon>
        <taxon>Magnoliopsida</taxon>
        <taxon>eudicotyledons</taxon>
        <taxon>Gunneridae</taxon>
        <taxon>Pentapetalae</taxon>
        <taxon>rosids</taxon>
        <taxon>malvids</taxon>
        <taxon>Brassicales</taxon>
        <taxon>Brassicaceae</taxon>
        <taxon>Camelineae</taxon>
        <taxon>Arabidopsis</taxon>
    </lineage>
</organism>
<evidence type="ECO:0000313" key="2">
    <source>
        <dbReference type="EMBL" id="VYS54395.1"/>
    </source>
</evidence>
<dbReference type="EMBL" id="CACSHJ010000088">
    <property type="protein sequence ID" value="CAA0374507.1"/>
    <property type="molecule type" value="Genomic_DNA"/>
</dbReference>
<sequence>MEAKTERHFLVSNFGTAGGEVSSATENKRDLFGDSASGECTEREKFLGGAQMRFQDNSIRFGLDSRMTRKGGSKNAGQTIKLHFFYAGCSTWDCYHHSKPIPGYLGLINGGIFLYTNIYCGLLCNSKQEIEVHEEIISQLVLKIFYLRYGLMQLFNQMSLLLHERGRT</sequence>
<dbReference type="ExpressionAtlas" id="A0A654F016">
    <property type="expression patterns" value="baseline and differential"/>
</dbReference>
<name>A0A654F016_ARATH</name>
<proteinExistence type="predicted"/>
<evidence type="ECO:0000313" key="3">
    <source>
        <dbReference type="Proteomes" id="UP000426265"/>
    </source>
</evidence>
<accession>A0A5S9X4A8</accession>
<gene>
    <name evidence="2" type="ORF">AN1_LOCUS9852</name>
    <name evidence="1" type="ORF">C24_LOCUS9698</name>
</gene>
<dbReference type="OrthoDB" id="10350714at2759"/>
<dbReference type="Proteomes" id="UP000434276">
    <property type="component" value="Unassembled WGS sequence"/>
</dbReference>
<reference evidence="2 3" key="1">
    <citation type="submission" date="2019-11" db="EMBL/GenBank/DDBJ databases">
        <authorList>
            <person name="Jiao W.-B."/>
            <person name="Schneeberger K."/>
        </authorList>
    </citation>
    <scope>NUCLEOTIDE SEQUENCE [LARGE SCALE GENOMIC DNA]</scope>
    <source>
        <strain evidence="3">cv. An-1</strain>
        <strain evidence="4">cv. C24</strain>
    </source>
</reference>
<evidence type="ECO:0000313" key="4">
    <source>
        <dbReference type="Proteomes" id="UP000434276"/>
    </source>
</evidence>
<protein>
    <submittedName>
        <fullName evidence="2">Uncharacterized protein</fullName>
    </submittedName>
</protein>
<dbReference type="EMBL" id="CACRSJ010000105">
    <property type="protein sequence ID" value="VYS54395.1"/>
    <property type="molecule type" value="Genomic_DNA"/>
</dbReference>
<accession>A0A654F016</accession>
<dbReference type="AlphaFoldDB" id="A0A654F016"/>
<evidence type="ECO:0000313" key="1">
    <source>
        <dbReference type="EMBL" id="CAA0374507.1"/>
    </source>
</evidence>